<dbReference type="EMBL" id="UZAD01005768">
    <property type="protein sequence ID" value="VDN87563.1"/>
    <property type="molecule type" value="Genomic_DNA"/>
</dbReference>
<dbReference type="InterPro" id="IPR056709">
    <property type="entry name" value="DUF7807"/>
</dbReference>
<dbReference type="AlphaFoldDB" id="A0A0N4TDX6"/>
<dbReference type="WBParaSite" id="BPAG_0000641401-mRNA-1">
    <property type="protein sequence ID" value="BPAG_0000641401-mRNA-1"/>
    <property type="gene ID" value="BPAG_0000641401"/>
</dbReference>
<organism evidence="4">
    <name type="scientific">Brugia pahangi</name>
    <name type="common">Filarial nematode worm</name>
    <dbReference type="NCBI Taxonomy" id="6280"/>
    <lineage>
        <taxon>Eukaryota</taxon>
        <taxon>Metazoa</taxon>
        <taxon>Ecdysozoa</taxon>
        <taxon>Nematoda</taxon>
        <taxon>Chromadorea</taxon>
        <taxon>Rhabditida</taxon>
        <taxon>Spirurina</taxon>
        <taxon>Spiruromorpha</taxon>
        <taxon>Filarioidea</taxon>
        <taxon>Onchocercidae</taxon>
        <taxon>Brugia</taxon>
    </lineage>
</organism>
<keyword evidence="3" id="KW-1185">Reference proteome</keyword>
<reference evidence="2 3" key="2">
    <citation type="submission" date="2018-11" db="EMBL/GenBank/DDBJ databases">
        <authorList>
            <consortium name="Pathogen Informatics"/>
        </authorList>
    </citation>
    <scope>NUCLEOTIDE SEQUENCE [LARGE SCALE GENOMIC DNA]</scope>
</reference>
<dbReference type="PANTHER" id="PTHR34851:SF5">
    <property type="entry name" value="MARVEL DOMAIN-CONTAINING PROTEIN"/>
    <property type="match status" value="1"/>
</dbReference>
<protein>
    <submittedName>
        <fullName evidence="4">Vesicle transport protein</fullName>
    </submittedName>
</protein>
<evidence type="ECO:0000313" key="4">
    <source>
        <dbReference type="WBParaSite" id="BPAG_0000641401-mRNA-1"/>
    </source>
</evidence>
<keyword evidence="1" id="KW-0812">Transmembrane</keyword>
<feature type="transmembrane region" description="Helical" evidence="1">
    <location>
        <begin position="45"/>
        <end position="64"/>
    </location>
</feature>
<sequence>MVQVGYEEGEKCTSRISSVLQFPHAHQSYKCICGLLHVKPATRTIGAVTVFLISMNFFWAILTYSDTKDVSVGSAILYSTYVLAVIVSTFALFFGVSRKRYKLLLPFIFIQIMTALASIVFLIIVIIFAVCNTWHLIHPHVRLLLEDSTNQSKKQNVIFIFSFLKCHNINQRKEKKTVKKHRFRYL</sequence>
<dbReference type="Pfam" id="PF25093">
    <property type="entry name" value="DUF7807"/>
    <property type="match status" value="1"/>
</dbReference>
<evidence type="ECO:0000256" key="1">
    <source>
        <dbReference type="SAM" id="Phobius"/>
    </source>
</evidence>
<feature type="transmembrane region" description="Helical" evidence="1">
    <location>
        <begin position="103"/>
        <end position="130"/>
    </location>
</feature>
<keyword evidence="1" id="KW-1133">Transmembrane helix</keyword>
<keyword evidence="1" id="KW-0472">Membrane</keyword>
<dbReference type="Proteomes" id="UP000278627">
    <property type="component" value="Unassembled WGS sequence"/>
</dbReference>
<feature type="transmembrane region" description="Helical" evidence="1">
    <location>
        <begin position="76"/>
        <end position="96"/>
    </location>
</feature>
<evidence type="ECO:0000313" key="2">
    <source>
        <dbReference type="EMBL" id="VDN87563.1"/>
    </source>
</evidence>
<reference evidence="4" key="1">
    <citation type="submission" date="2017-02" db="UniProtKB">
        <authorList>
            <consortium name="WormBaseParasite"/>
        </authorList>
    </citation>
    <scope>IDENTIFICATION</scope>
</reference>
<name>A0A0N4TDX6_BRUPA</name>
<gene>
    <name evidence="2" type="ORF">BPAG_LOCUS6377</name>
</gene>
<proteinExistence type="predicted"/>
<dbReference type="PANTHER" id="PTHR34851">
    <property type="entry name" value="PROTEIN CBG05235-RELATED"/>
    <property type="match status" value="1"/>
</dbReference>
<evidence type="ECO:0000313" key="3">
    <source>
        <dbReference type="Proteomes" id="UP000278627"/>
    </source>
</evidence>
<accession>A0A0N4TDX6</accession>